<organism evidence="1 2">
    <name type="scientific">Zalaria obscura</name>
    <dbReference type="NCBI Taxonomy" id="2024903"/>
    <lineage>
        <taxon>Eukaryota</taxon>
        <taxon>Fungi</taxon>
        <taxon>Dikarya</taxon>
        <taxon>Ascomycota</taxon>
        <taxon>Pezizomycotina</taxon>
        <taxon>Dothideomycetes</taxon>
        <taxon>Dothideomycetidae</taxon>
        <taxon>Dothideales</taxon>
        <taxon>Zalariaceae</taxon>
        <taxon>Zalaria</taxon>
    </lineage>
</organism>
<proteinExistence type="predicted"/>
<protein>
    <submittedName>
        <fullName evidence="1">Histone methyltransferase set1</fullName>
        <ecNumber evidence="1">2.1.1.354</ecNumber>
    </submittedName>
</protein>
<dbReference type="Proteomes" id="UP001320706">
    <property type="component" value="Unassembled WGS sequence"/>
</dbReference>
<gene>
    <name evidence="1" type="primary">SET1_1</name>
    <name evidence="1" type="ORF">M8818_001760</name>
</gene>
<dbReference type="EC" id="2.1.1.354" evidence="1"/>
<name>A0ACC3SJT9_9PEZI</name>
<evidence type="ECO:0000313" key="2">
    <source>
        <dbReference type="Proteomes" id="UP001320706"/>
    </source>
</evidence>
<keyword evidence="2" id="KW-1185">Reference proteome</keyword>
<sequence length="1205" mass="134787">MVSNDAQALSSMDATRRQDSGDLLNGVGSASSIASAASSVFSASQAAKADGKVSSGSTLTPLTSESTPPKSSSPYPSSKPRHDMASTNPSAAGATASSITQDRPQARPPPGEAKGYRAIWDPELDTKLSEKERRKFKCKIRTFGTEAYEPDPPPDPRLVIVGYMSGNCVPKTAASKSKLRIAPYQVKPYPFDAKVSCGAGPPKQVVVVGFDPFTPESQLKAFFSSYGEIDKLDNRTDPSTGSFLGICSVRYKDSRPVRGPAIPAAAAAKRAEKEGTGERIGLKTIRVERDREGRKCERHVQSVLRRAKEELEKEQSNDTPTPAVLPGNTPVAQTPVGDSPAPPPNAPKGPSGRAVAKPPEGPRAPVAPPRSAASLLVEEEPILSKIKRKPYIFIANHYVPVLGTTIPHLKKRLKAFDWREVRLDATGYYVVFEDSKRGEDETVRCFNECNMTPLFTYTMNMECQQYGNPEYERSPSPERAMAEKVKQEELERLQKEQDEDLEEEKRQRAEDLDPVLGALDQLKLELRNKIMEDIKARVVVPAVYECLDPARHVTKRRKLGLTDSGDIENKVPTFLLNKANDVAPATPRSRAGLSHSRPLRPHDPNAQRGRKAQTNAYIDERRRHRPAPKPHARPLHFQLRQMFGEDDDSDDERRTSLTRDTEDQESRPLSRASRTSTPFDTDSVDTPRHKRRKLDEDGSWDAEEEQDVFEDIHKQLLGHLLQKAPEDLATRELELVVNTLPRSMKFQKRARQELFIRQRAKYDDELFKTGAEDPETKSPFPLADGHTADHDAMDIDTKETQAKALPEKPKKKRKTKKQLQEEREALKEKVKEAAVQPVLDEKTIEHIEEKEAELEAAEEVEDEVPRPQVDWSVSTGKPRRTVDDDLDLALDIDGWQHLLKDDEDVYFLRKALGEEPVSTIGDAKLWVWKQKEIKTLNNGGLLGPVHSPAQIQGYYVPNPTGAARTEGIKKILNSEKSKYLPHHIKVQKAREERKAQAEKDPTAAAEAAKSAAAEKLATTASSRSNRANNRRLINDINLQKQNLNALGSETDAIRFNQLKKRKKLVKFDRSAIHGWGLYAEENIASNDLIIEYVGEKVRQKVADMREIRYTKQGIGSSYLFRMVDDEIVDATKKGGIARFINHSCTPNCTAKIIRVEGTRRIVIYALKDIAKNEELTYDYKFEREYGSLDRIPCLCGSVGCKGFLN</sequence>
<comment type="caution">
    <text evidence="1">The sequence shown here is derived from an EMBL/GenBank/DDBJ whole genome shotgun (WGS) entry which is preliminary data.</text>
</comment>
<evidence type="ECO:0000313" key="1">
    <source>
        <dbReference type="EMBL" id="KAK8216797.1"/>
    </source>
</evidence>
<reference evidence="1" key="1">
    <citation type="submission" date="2024-02" db="EMBL/GenBank/DDBJ databases">
        <title>Metagenome Assembled Genome of Zalaria obscura JY119.</title>
        <authorList>
            <person name="Vighnesh L."/>
            <person name="Jagadeeshwari U."/>
            <person name="Venkata Ramana C."/>
            <person name="Sasikala C."/>
        </authorList>
    </citation>
    <scope>NUCLEOTIDE SEQUENCE</scope>
    <source>
        <strain evidence="1">JY119</strain>
    </source>
</reference>
<keyword evidence="1" id="KW-0489">Methyltransferase</keyword>
<dbReference type="EMBL" id="JAMKPW020000007">
    <property type="protein sequence ID" value="KAK8216797.1"/>
    <property type="molecule type" value="Genomic_DNA"/>
</dbReference>
<keyword evidence="1" id="KW-0808">Transferase</keyword>
<accession>A0ACC3SJT9</accession>